<proteinExistence type="predicted"/>
<evidence type="ECO:0000313" key="2">
    <source>
        <dbReference type="Proteomes" id="UP001160148"/>
    </source>
</evidence>
<dbReference type="EMBL" id="CARXXK010000004">
    <property type="protein sequence ID" value="CAI6366312.1"/>
    <property type="molecule type" value="Genomic_DNA"/>
</dbReference>
<gene>
    <name evidence="1" type="ORF">MEUPH1_LOCUS20911</name>
</gene>
<name>A0AAV0XFJ9_9HEMI</name>
<comment type="caution">
    <text evidence="1">The sequence shown here is derived from an EMBL/GenBank/DDBJ whole genome shotgun (WGS) entry which is preliminary data.</text>
</comment>
<reference evidence="1 2" key="1">
    <citation type="submission" date="2023-01" db="EMBL/GenBank/DDBJ databases">
        <authorList>
            <person name="Whitehead M."/>
        </authorList>
    </citation>
    <scope>NUCLEOTIDE SEQUENCE [LARGE SCALE GENOMIC DNA]</scope>
</reference>
<sequence length="120" mass="13538">MVHDKVALRPTVAVTFCNVPLNLGSIFVESVFGIGKFEPVTTFANWRLASGRHYYYKRGGLCTGKKKEKGRDENKVRVISRRQRNEVYSHSRLYTRGAYTVLGDYNASAQSPSQASSQFN</sequence>
<protein>
    <submittedName>
        <fullName evidence="1">Uncharacterized protein</fullName>
    </submittedName>
</protein>
<organism evidence="1 2">
    <name type="scientific">Macrosiphum euphorbiae</name>
    <name type="common">potato aphid</name>
    <dbReference type="NCBI Taxonomy" id="13131"/>
    <lineage>
        <taxon>Eukaryota</taxon>
        <taxon>Metazoa</taxon>
        <taxon>Ecdysozoa</taxon>
        <taxon>Arthropoda</taxon>
        <taxon>Hexapoda</taxon>
        <taxon>Insecta</taxon>
        <taxon>Pterygota</taxon>
        <taxon>Neoptera</taxon>
        <taxon>Paraneoptera</taxon>
        <taxon>Hemiptera</taxon>
        <taxon>Sternorrhyncha</taxon>
        <taxon>Aphidomorpha</taxon>
        <taxon>Aphidoidea</taxon>
        <taxon>Aphididae</taxon>
        <taxon>Macrosiphini</taxon>
        <taxon>Macrosiphum</taxon>
    </lineage>
</organism>
<dbReference type="AlphaFoldDB" id="A0AAV0XFJ9"/>
<dbReference type="Proteomes" id="UP001160148">
    <property type="component" value="Unassembled WGS sequence"/>
</dbReference>
<accession>A0AAV0XFJ9</accession>
<keyword evidence="2" id="KW-1185">Reference proteome</keyword>
<evidence type="ECO:0000313" key="1">
    <source>
        <dbReference type="EMBL" id="CAI6366312.1"/>
    </source>
</evidence>